<accession>A0ABQ1XQV4</accession>
<comment type="caution">
    <text evidence="1">The sequence shown here is derived from an EMBL/GenBank/DDBJ whole genome shotgun (WGS) entry which is preliminary data.</text>
</comment>
<proteinExistence type="predicted"/>
<dbReference type="Proteomes" id="UP000642938">
    <property type="component" value="Unassembled WGS sequence"/>
</dbReference>
<reference evidence="2" key="1">
    <citation type="journal article" date="2019" name="Int. J. Syst. Evol. Microbiol.">
        <title>The Global Catalogue of Microorganisms (GCM) 10K type strain sequencing project: providing services to taxonomists for standard genome sequencing and annotation.</title>
        <authorList>
            <consortium name="The Broad Institute Genomics Platform"/>
            <consortium name="The Broad Institute Genome Sequencing Center for Infectious Disease"/>
            <person name="Wu L."/>
            <person name="Ma J."/>
        </authorList>
    </citation>
    <scope>NUCLEOTIDE SEQUENCE [LARGE SCALE GENOMIC DNA]</scope>
    <source>
        <strain evidence="2">CGMCC 1.15287</strain>
    </source>
</reference>
<sequence>MHGIYLEESQIIFFQIFHIGVQIITNDNVSYRYGQQDRINIPLFMLWPKTHGSQSGVKLNDKQTSDIIKAHNSINNYYKNNMK</sequence>
<name>A0ABQ1XQV4_9SPHI</name>
<dbReference type="EMBL" id="BMHZ01000002">
    <property type="protein sequence ID" value="GGH00607.1"/>
    <property type="molecule type" value="Genomic_DNA"/>
</dbReference>
<protein>
    <submittedName>
        <fullName evidence="1">Uncharacterized protein</fullName>
    </submittedName>
</protein>
<evidence type="ECO:0000313" key="1">
    <source>
        <dbReference type="EMBL" id="GGH00607.1"/>
    </source>
</evidence>
<evidence type="ECO:0000313" key="2">
    <source>
        <dbReference type="Proteomes" id="UP000642938"/>
    </source>
</evidence>
<keyword evidence="2" id="KW-1185">Reference proteome</keyword>
<organism evidence="1 2">
    <name type="scientific">Pedobacter zeae</name>
    <dbReference type="NCBI Taxonomy" id="1737356"/>
    <lineage>
        <taxon>Bacteria</taxon>
        <taxon>Pseudomonadati</taxon>
        <taxon>Bacteroidota</taxon>
        <taxon>Sphingobacteriia</taxon>
        <taxon>Sphingobacteriales</taxon>
        <taxon>Sphingobacteriaceae</taxon>
        <taxon>Pedobacter</taxon>
    </lineage>
</organism>
<gene>
    <name evidence="1" type="ORF">GCM10007422_13980</name>
</gene>